<evidence type="ECO:0000313" key="3">
    <source>
        <dbReference type="Proteomes" id="UP000070501"/>
    </source>
</evidence>
<protein>
    <recommendedName>
        <fullName evidence="4">Conidiation protein 6-domain-containing protein</fullName>
    </recommendedName>
</protein>
<evidence type="ECO:0000256" key="1">
    <source>
        <dbReference type="SAM" id="MobiDB-lite"/>
    </source>
</evidence>
<organism evidence="2 3">
    <name type="scientific">Microdochium bolleyi</name>
    <dbReference type="NCBI Taxonomy" id="196109"/>
    <lineage>
        <taxon>Eukaryota</taxon>
        <taxon>Fungi</taxon>
        <taxon>Dikarya</taxon>
        <taxon>Ascomycota</taxon>
        <taxon>Pezizomycotina</taxon>
        <taxon>Sordariomycetes</taxon>
        <taxon>Xylariomycetidae</taxon>
        <taxon>Xylariales</taxon>
        <taxon>Microdochiaceae</taxon>
        <taxon>Microdochium</taxon>
    </lineage>
</organism>
<reference evidence="3" key="1">
    <citation type="submission" date="2016-02" db="EMBL/GenBank/DDBJ databases">
        <title>Draft genome sequence of Microdochium bolleyi, a fungal endophyte of beachgrass.</title>
        <authorList>
            <consortium name="DOE Joint Genome Institute"/>
            <person name="David A.S."/>
            <person name="May G."/>
            <person name="Haridas S."/>
            <person name="Lim J."/>
            <person name="Wang M."/>
            <person name="Labutti K."/>
            <person name="Lipzen A."/>
            <person name="Barry K."/>
            <person name="Grigoriev I.V."/>
        </authorList>
    </citation>
    <scope>NUCLEOTIDE SEQUENCE [LARGE SCALE GENOMIC DNA]</scope>
    <source>
        <strain evidence="3">J235TASD1</strain>
    </source>
</reference>
<dbReference type="InParanoid" id="A0A136JJP3"/>
<accession>A0A136JJP3</accession>
<feature type="compositionally biased region" description="Basic and acidic residues" evidence="1">
    <location>
        <begin position="1"/>
        <end position="14"/>
    </location>
</feature>
<dbReference type="EMBL" id="KQ964245">
    <property type="protein sequence ID" value="KXJ97370.1"/>
    <property type="molecule type" value="Genomic_DNA"/>
</dbReference>
<sequence>MSRDVEDEAAKENSRNAIEALGGDGAHYSGNKDDPQSKNAADKIGGSRATAN</sequence>
<dbReference type="OrthoDB" id="5419162at2759"/>
<evidence type="ECO:0008006" key="4">
    <source>
        <dbReference type="Google" id="ProtNLM"/>
    </source>
</evidence>
<dbReference type="AlphaFoldDB" id="A0A136JJP3"/>
<gene>
    <name evidence="2" type="ORF">Micbo1qcDRAFT_200076</name>
</gene>
<keyword evidence="3" id="KW-1185">Reference proteome</keyword>
<evidence type="ECO:0000313" key="2">
    <source>
        <dbReference type="EMBL" id="KXJ97370.1"/>
    </source>
</evidence>
<name>A0A136JJP3_9PEZI</name>
<feature type="region of interest" description="Disordered" evidence="1">
    <location>
        <begin position="1"/>
        <end position="52"/>
    </location>
</feature>
<proteinExistence type="predicted"/>
<dbReference type="Proteomes" id="UP000070501">
    <property type="component" value="Unassembled WGS sequence"/>
</dbReference>